<dbReference type="InterPro" id="IPR017850">
    <property type="entry name" value="Alkaline_phosphatase_core_sf"/>
</dbReference>
<dbReference type="AlphaFoldDB" id="A0A532V514"/>
<proteinExistence type="predicted"/>
<comment type="caution">
    <text evidence="2">The sequence shown here is derived from an EMBL/GenBank/DDBJ whole genome shotgun (WGS) entry which is preliminary data.</text>
</comment>
<evidence type="ECO:0000313" key="2">
    <source>
        <dbReference type="EMBL" id="TKJ42285.1"/>
    </source>
</evidence>
<dbReference type="GO" id="GO:0016787">
    <property type="term" value="F:hydrolase activity"/>
    <property type="evidence" value="ECO:0007669"/>
    <property type="project" value="UniProtKB-ARBA"/>
</dbReference>
<protein>
    <submittedName>
        <fullName evidence="2">Phosphodiesterase</fullName>
    </submittedName>
</protein>
<gene>
    <name evidence="2" type="ORF">CEE37_00990</name>
</gene>
<dbReference type="EMBL" id="NJBN01000001">
    <property type="protein sequence ID" value="TKJ42285.1"/>
    <property type="molecule type" value="Genomic_DNA"/>
</dbReference>
<accession>A0A532V514</accession>
<organism evidence="2 3">
    <name type="scientific">candidate division LCP-89 bacterium B3_LCP</name>
    <dbReference type="NCBI Taxonomy" id="2012998"/>
    <lineage>
        <taxon>Bacteria</taxon>
        <taxon>Pseudomonadati</taxon>
        <taxon>Bacteria division LCP-89</taxon>
    </lineage>
</organism>
<evidence type="ECO:0000256" key="1">
    <source>
        <dbReference type="SAM" id="MobiDB-lite"/>
    </source>
</evidence>
<dbReference type="Pfam" id="PF01663">
    <property type="entry name" value="Phosphodiest"/>
    <property type="match status" value="1"/>
</dbReference>
<dbReference type="SUPFAM" id="SSF53649">
    <property type="entry name" value="Alkaline phosphatase-like"/>
    <property type="match status" value="1"/>
</dbReference>
<name>A0A532V514_UNCL8</name>
<dbReference type="InterPro" id="IPR002591">
    <property type="entry name" value="Phosphodiest/P_Trfase"/>
</dbReference>
<feature type="region of interest" description="Disordered" evidence="1">
    <location>
        <begin position="409"/>
        <end position="431"/>
    </location>
</feature>
<sequence>MNHKRVLVIGLDCFTPQFVFDQWKDDLPNLKKLMDSGTYGLLESTIPAITVPAWQSMMTSKNPGKLGFYGFRNRANHSYDEMFYANSLAVKEPTVWDLLSKAGKQSVVMSVPQTYPPKPIEGCLIGCFLTPDTDSEFTYPAELKKELWDNVGEYIIDVKDFRTDDKVNLIRQIWQMTARRFATVRYLMDEKPWDFFMFVEMGPDRIHHGMWKYVDPEHPKYEKGNRFEGSILNYYKYLDEEIGTLLGKVGDETLILVVSDHGAKKMDGGINFNDWLIREGYLTVKEMPSEPKSLKNDNIDWSKTSVWGSGGYYGRLFLNVKGREPEGQIDPADYDLFRDELIQKIEALTDPDGNNIGTKVFKPEETYPVVNGIAPDLIVYFGDLNWRSLGSIGNPTIWSFENDTGPDDANHAQHGLFIKHDPSDPGGGRRYDDAHLMDIAPTVLDHLGVQVPEDFEGKIIK</sequence>
<dbReference type="PANTHER" id="PTHR10151:SF120">
    <property type="entry name" value="BIS(5'-ADENOSYL)-TRIPHOSPHATASE"/>
    <property type="match status" value="1"/>
</dbReference>
<reference evidence="2 3" key="1">
    <citation type="submission" date="2017-06" db="EMBL/GenBank/DDBJ databases">
        <title>Novel microbial phyla capable of carbon fixation and sulfur reduction in deep-sea sediments.</title>
        <authorList>
            <person name="Huang J."/>
            <person name="Baker B."/>
            <person name="Wang Y."/>
        </authorList>
    </citation>
    <scope>NUCLEOTIDE SEQUENCE [LARGE SCALE GENOMIC DNA]</scope>
    <source>
        <strain evidence="2">B3_LCP</strain>
    </source>
</reference>
<evidence type="ECO:0000313" key="3">
    <source>
        <dbReference type="Proteomes" id="UP000319619"/>
    </source>
</evidence>
<feature type="compositionally biased region" description="Basic and acidic residues" evidence="1">
    <location>
        <begin position="418"/>
        <end position="431"/>
    </location>
</feature>
<dbReference type="Gene3D" id="3.40.720.10">
    <property type="entry name" value="Alkaline Phosphatase, subunit A"/>
    <property type="match status" value="2"/>
</dbReference>
<dbReference type="Proteomes" id="UP000319619">
    <property type="component" value="Unassembled WGS sequence"/>
</dbReference>
<dbReference type="PANTHER" id="PTHR10151">
    <property type="entry name" value="ECTONUCLEOTIDE PYROPHOSPHATASE/PHOSPHODIESTERASE"/>
    <property type="match status" value="1"/>
</dbReference>